<reference evidence="2 3" key="1">
    <citation type="submission" date="2019-12" db="EMBL/GenBank/DDBJ databases">
        <title>Roseobacter cerasinus sp. nov., isolated from seawater around aquaculture.</title>
        <authorList>
            <person name="Muramatsu S."/>
            <person name="Takabe Y."/>
            <person name="Mori K."/>
            <person name="Takaichi S."/>
            <person name="Hanada S."/>
        </authorList>
    </citation>
    <scope>NUCLEOTIDE SEQUENCE [LARGE SCALE GENOMIC DNA]</scope>
    <source>
        <strain evidence="2 3">AI77</strain>
    </source>
</reference>
<keyword evidence="3" id="KW-1185">Reference proteome</keyword>
<evidence type="ECO:0000313" key="2">
    <source>
        <dbReference type="EMBL" id="GFE52104.1"/>
    </source>
</evidence>
<dbReference type="AlphaFoldDB" id="A0A640VWW9"/>
<proteinExistence type="predicted"/>
<sequence length="310" mass="34980">MPRLNRFEWHKAVMQVRSLNATAKVVAGALAVQFANDETGQLNPGLTTLIEYLGLSLSTLKRAIKDLTDAGWLSRTEGRGAGNCTNYTFLAPCKIIPFRPSKKGSKASLSAKKKGSQVVQKGSTHEPSYKEQSKEQKARPSPSPDLPHEGQPGEALRLAKLTWVNLQNARLRNATILGLEKQHLANFKDWYDRPLRRRLERLSAARAQDHRDLYARFQDERADLIARQKVERGELQSQWRRTERRNDRGLQQGTRRQRAKEKAVAKDQGAAAERSLQDESSAQSKAKDALEGLRSPRPSAAKRKTQDRER</sequence>
<gene>
    <name evidence="2" type="ORF">So717_38570</name>
</gene>
<dbReference type="EMBL" id="BLIV01000009">
    <property type="protein sequence ID" value="GFE52104.1"/>
    <property type="molecule type" value="Genomic_DNA"/>
</dbReference>
<feature type="compositionally biased region" description="Basic and acidic residues" evidence="1">
    <location>
        <begin position="233"/>
        <end position="248"/>
    </location>
</feature>
<dbReference type="Pfam" id="PF13730">
    <property type="entry name" value="HTH_36"/>
    <property type="match status" value="1"/>
</dbReference>
<feature type="compositionally biased region" description="Basic and acidic residues" evidence="1">
    <location>
        <begin position="123"/>
        <end position="138"/>
    </location>
</feature>
<accession>A0A640VWW9</accession>
<evidence type="ECO:0008006" key="4">
    <source>
        <dbReference type="Google" id="ProtNLM"/>
    </source>
</evidence>
<protein>
    <recommendedName>
        <fullName evidence="4">Helix-turn-helix domain-containing protein</fullName>
    </recommendedName>
</protein>
<feature type="compositionally biased region" description="Basic residues" evidence="1">
    <location>
        <begin position="104"/>
        <end position="115"/>
    </location>
</feature>
<organism evidence="2 3">
    <name type="scientific">Roseobacter cerasinus</name>
    <dbReference type="NCBI Taxonomy" id="2602289"/>
    <lineage>
        <taxon>Bacteria</taxon>
        <taxon>Pseudomonadati</taxon>
        <taxon>Pseudomonadota</taxon>
        <taxon>Alphaproteobacteria</taxon>
        <taxon>Rhodobacterales</taxon>
        <taxon>Roseobacteraceae</taxon>
        <taxon>Roseobacter</taxon>
    </lineage>
</organism>
<evidence type="ECO:0000256" key="1">
    <source>
        <dbReference type="SAM" id="MobiDB-lite"/>
    </source>
</evidence>
<name>A0A640VWW9_9RHOB</name>
<comment type="caution">
    <text evidence="2">The sequence shown here is derived from an EMBL/GenBank/DDBJ whole genome shotgun (WGS) entry which is preliminary data.</text>
</comment>
<dbReference type="InterPro" id="IPR036388">
    <property type="entry name" value="WH-like_DNA-bd_sf"/>
</dbReference>
<feature type="region of interest" description="Disordered" evidence="1">
    <location>
        <begin position="233"/>
        <end position="310"/>
    </location>
</feature>
<dbReference type="Proteomes" id="UP000436522">
    <property type="component" value="Unassembled WGS sequence"/>
</dbReference>
<dbReference type="Gene3D" id="1.10.10.10">
    <property type="entry name" value="Winged helix-like DNA-binding domain superfamily/Winged helix DNA-binding domain"/>
    <property type="match status" value="1"/>
</dbReference>
<evidence type="ECO:0000313" key="3">
    <source>
        <dbReference type="Proteomes" id="UP000436522"/>
    </source>
</evidence>
<feature type="region of interest" description="Disordered" evidence="1">
    <location>
        <begin position="104"/>
        <end position="152"/>
    </location>
</feature>